<dbReference type="PANTHER" id="PTHR21734:SF10">
    <property type="entry name" value="INHIBITOR OF NUCLEAR FACTOR KAPPA-B KINASE-INTERACTING PROTEIN"/>
    <property type="match status" value="1"/>
</dbReference>
<protein>
    <submittedName>
        <fullName evidence="2">Inhibitor of nuclear factor kappa-B kinase-interacting protein</fullName>
    </submittedName>
</protein>
<evidence type="ECO:0000313" key="2">
    <source>
        <dbReference type="EMBL" id="TNN63124.1"/>
    </source>
</evidence>
<gene>
    <name evidence="2" type="primary">IKBIP</name>
    <name evidence="2" type="ORF">EYF80_026588</name>
</gene>
<keyword evidence="2" id="KW-0418">Kinase</keyword>
<feature type="coiled-coil region" evidence="1">
    <location>
        <begin position="206"/>
        <end position="240"/>
    </location>
</feature>
<accession>A0A4Z2HDZ7</accession>
<keyword evidence="1" id="KW-0175">Coiled coil</keyword>
<dbReference type="OrthoDB" id="9907187at2759"/>
<proteinExistence type="predicted"/>
<dbReference type="EMBL" id="SRLO01000279">
    <property type="protein sequence ID" value="TNN63124.1"/>
    <property type="molecule type" value="Genomic_DNA"/>
</dbReference>
<evidence type="ECO:0000313" key="3">
    <source>
        <dbReference type="Proteomes" id="UP000314294"/>
    </source>
</evidence>
<sequence>MSPFQCESVQLMLQALGDQRGALRPQLEALEQDVGRLEKWASGLNDKRAQLQTSQTSLRDAVGQIEERTSAIATDFANKVASVRTDVRRMQGLRSELESLLTQVAELEDKASQVEDSMVKRIGDVLTGSIDRVADLRAACERNTLAIEQLRRRVPELAAADEQTSERLRELESGRARLIRTLTFASDLKPKVAAIKRDFGAFEPQLADLTLRIGRLAEELTRREREVAELRQTLANLTAVEAELNVTSQQVSDMADVS</sequence>
<keyword evidence="3" id="KW-1185">Reference proteome</keyword>
<feature type="coiled-coil region" evidence="1">
    <location>
        <begin position="90"/>
        <end position="153"/>
    </location>
</feature>
<dbReference type="GO" id="GO:0016301">
    <property type="term" value="F:kinase activity"/>
    <property type="evidence" value="ECO:0007669"/>
    <property type="project" value="UniProtKB-KW"/>
</dbReference>
<dbReference type="Gene3D" id="1.10.287.1490">
    <property type="match status" value="1"/>
</dbReference>
<dbReference type="InterPro" id="IPR024152">
    <property type="entry name" value="Inh_kappa-B_kinase-int"/>
</dbReference>
<keyword evidence="2" id="KW-0808">Transferase</keyword>
<dbReference type="AlphaFoldDB" id="A0A4Z2HDZ7"/>
<evidence type="ECO:0000256" key="1">
    <source>
        <dbReference type="SAM" id="Coils"/>
    </source>
</evidence>
<name>A0A4Z2HDZ7_9TELE</name>
<dbReference type="Proteomes" id="UP000314294">
    <property type="component" value="Unassembled WGS sequence"/>
</dbReference>
<reference evidence="2 3" key="1">
    <citation type="submission" date="2019-03" db="EMBL/GenBank/DDBJ databases">
        <title>First draft genome of Liparis tanakae, snailfish: a comprehensive survey of snailfish specific genes.</title>
        <authorList>
            <person name="Kim W."/>
            <person name="Song I."/>
            <person name="Jeong J.-H."/>
            <person name="Kim D."/>
            <person name="Kim S."/>
            <person name="Ryu S."/>
            <person name="Song J.Y."/>
            <person name="Lee S.K."/>
        </authorList>
    </citation>
    <scope>NUCLEOTIDE SEQUENCE [LARGE SCALE GENOMIC DNA]</scope>
    <source>
        <tissue evidence="2">Muscle</tissue>
    </source>
</reference>
<dbReference type="PANTHER" id="PTHR21734">
    <property type="entry name" value="INHIBITOR OF NUCLEAR FACTOR KAPPA-B KINASE-INTERACTING PROTEIN"/>
    <property type="match status" value="1"/>
</dbReference>
<comment type="caution">
    <text evidence="2">The sequence shown here is derived from an EMBL/GenBank/DDBJ whole genome shotgun (WGS) entry which is preliminary data.</text>
</comment>
<organism evidence="2 3">
    <name type="scientific">Liparis tanakae</name>
    <name type="common">Tanaka's snailfish</name>
    <dbReference type="NCBI Taxonomy" id="230148"/>
    <lineage>
        <taxon>Eukaryota</taxon>
        <taxon>Metazoa</taxon>
        <taxon>Chordata</taxon>
        <taxon>Craniata</taxon>
        <taxon>Vertebrata</taxon>
        <taxon>Euteleostomi</taxon>
        <taxon>Actinopterygii</taxon>
        <taxon>Neopterygii</taxon>
        <taxon>Teleostei</taxon>
        <taxon>Neoteleostei</taxon>
        <taxon>Acanthomorphata</taxon>
        <taxon>Eupercaria</taxon>
        <taxon>Perciformes</taxon>
        <taxon>Cottioidei</taxon>
        <taxon>Cottales</taxon>
        <taxon>Liparidae</taxon>
        <taxon>Liparis</taxon>
    </lineage>
</organism>